<organism evidence="7 8">
    <name type="scientific">Microbacter margulisiae</name>
    <dbReference type="NCBI Taxonomy" id="1350067"/>
    <lineage>
        <taxon>Bacteria</taxon>
        <taxon>Pseudomonadati</taxon>
        <taxon>Bacteroidota</taxon>
        <taxon>Bacteroidia</taxon>
        <taxon>Bacteroidales</taxon>
        <taxon>Porphyromonadaceae</taxon>
        <taxon>Microbacter</taxon>
    </lineage>
</organism>
<feature type="transmembrane region" description="Helical" evidence="6">
    <location>
        <begin position="256"/>
        <end position="275"/>
    </location>
</feature>
<dbReference type="InterPro" id="IPR050833">
    <property type="entry name" value="Poly_Biosynth_Transport"/>
</dbReference>
<comment type="subcellular location">
    <subcellularLocation>
        <location evidence="1">Cell membrane</location>
        <topology evidence="1">Multi-pass membrane protein</topology>
    </subcellularLocation>
</comment>
<keyword evidence="4 6" id="KW-1133">Transmembrane helix</keyword>
<feature type="transmembrane region" description="Helical" evidence="6">
    <location>
        <begin position="24"/>
        <end position="51"/>
    </location>
</feature>
<accession>A0A7W5DNA6</accession>
<feature type="transmembrane region" description="Helical" evidence="6">
    <location>
        <begin position="85"/>
        <end position="104"/>
    </location>
</feature>
<dbReference type="Proteomes" id="UP000544222">
    <property type="component" value="Unassembled WGS sequence"/>
</dbReference>
<evidence type="ECO:0000256" key="4">
    <source>
        <dbReference type="ARBA" id="ARBA00022989"/>
    </source>
</evidence>
<name>A0A7W5DNA6_9PORP</name>
<feature type="transmembrane region" description="Helical" evidence="6">
    <location>
        <begin position="389"/>
        <end position="408"/>
    </location>
</feature>
<feature type="transmembrane region" description="Helical" evidence="6">
    <location>
        <begin position="444"/>
        <end position="462"/>
    </location>
</feature>
<proteinExistence type="predicted"/>
<dbReference type="InterPro" id="IPR044550">
    <property type="entry name" value="WzxE"/>
</dbReference>
<dbReference type="Pfam" id="PF13440">
    <property type="entry name" value="Polysacc_synt_3"/>
    <property type="match status" value="1"/>
</dbReference>
<feature type="transmembrane region" description="Helical" evidence="6">
    <location>
        <begin position="174"/>
        <end position="194"/>
    </location>
</feature>
<comment type="caution">
    <text evidence="7">The sequence shown here is derived from an EMBL/GenBank/DDBJ whole genome shotgun (WGS) entry which is preliminary data.</text>
</comment>
<keyword evidence="8" id="KW-1185">Reference proteome</keyword>
<reference evidence="7 8" key="1">
    <citation type="submission" date="2020-08" db="EMBL/GenBank/DDBJ databases">
        <title>Genomic Encyclopedia of Type Strains, Phase IV (KMG-IV): sequencing the most valuable type-strain genomes for metagenomic binning, comparative biology and taxonomic classification.</title>
        <authorList>
            <person name="Goeker M."/>
        </authorList>
    </citation>
    <scope>NUCLEOTIDE SEQUENCE [LARGE SCALE GENOMIC DNA]</scope>
    <source>
        <strain evidence="7 8">DSM 27471</strain>
    </source>
</reference>
<keyword evidence="5 6" id="KW-0472">Membrane</keyword>
<evidence type="ECO:0000256" key="2">
    <source>
        <dbReference type="ARBA" id="ARBA00022475"/>
    </source>
</evidence>
<evidence type="ECO:0000256" key="5">
    <source>
        <dbReference type="ARBA" id="ARBA00023136"/>
    </source>
</evidence>
<protein>
    <submittedName>
        <fullName evidence="7">O-antigen/teichoic acid export membrane protein</fullName>
    </submittedName>
</protein>
<feature type="transmembrane region" description="Helical" evidence="6">
    <location>
        <begin position="361"/>
        <end position="383"/>
    </location>
</feature>
<feature type="transmembrane region" description="Helical" evidence="6">
    <location>
        <begin position="420"/>
        <end position="438"/>
    </location>
</feature>
<dbReference type="EMBL" id="JACHYB010000001">
    <property type="protein sequence ID" value="MBB3185996.1"/>
    <property type="molecule type" value="Genomic_DNA"/>
</dbReference>
<dbReference type="GO" id="GO:0005886">
    <property type="term" value="C:plasma membrane"/>
    <property type="evidence" value="ECO:0007669"/>
    <property type="project" value="UniProtKB-SubCell"/>
</dbReference>
<feature type="transmembrane region" description="Helical" evidence="6">
    <location>
        <begin position="333"/>
        <end position="354"/>
    </location>
</feature>
<keyword evidence="2" id="KW-1003">Cell membrane</keyword>
<sequence length="481" mass="53075">MKATSLFGGVQVVGIIITIIRTKFIAVLLGPVGMGIAGLLNGTIGLIAGIADFGLGTSAIKDVAAAYGTGNAQRVATVVKVFRRWIWITGLLGTVITLCFSPLLSQFAFGNKNYTFAFIWISITLLLGQISSGQNVVLRGMRKVKEMAKASLIGSILGLFTTIPLYYFFGLKGIVPGIIIASVTSLLLTWYYAHKIKIEPVYVSKARTVAEGKDMLKMGFMLSLNGLITSGTAYLFRVYLSRTGGVDQVGLYNAGFAMINTYVGLIFTAMSMDYYPRLSALAHSNALCTEAINQQAEIAILILAPIILIFLVFIHWVVVLLYSHKFTPINDMILWAAYGMLFKASSWAIGFILLAKGASKLFFFNELFANLYVFGFNIIGYNLDGLTGLGISFMVGYIIYLIQVHVLSHIKYSFSFNRDFIRIFIIQFLFVSGCFIVVKLLPTHYAYGVGSILIILSGWYSYKELDKRLDLKNMLSQILHK</sequence>
<feature type="transmembrane region" description="Helical" evidence="6">
    <location>
        <begin position="215"/>
        <end position="236"/>
    </location>
</feature>
<dbReference type="CDD" id="cd13125">
    <property type="entry name" value="MATE_like_10"/>
    <property type="match status" value="1"/>
</dbReference>
<dbReference type="GO" id="GO:0009246">
    <property type="term" value="P:enterobacterial common antigen biosynthetic process"/>
    <property type="evidence" value="ECO:0007669"/>
    <property type="project" value="InterPro"/>
</dbReference>
<dbReference type="RefSeq" id="WP_246392251.1">
    <property type="nucleotide sequence ID" value="NZ_JACHYB010000001.1"/>
</dbReference>
<evidence type="ECO:0000256" key="1">
    <source>
        <dbReference type="ARBA" id="ARBA00004651"/>
    </source>
</evidence>
<evidence type="ECO:0000313" key="8">
    <source>
        <dbReference type="Proteomes" id="UP000544222"/>
    </source>
</evidence>
<evidence type="ECO:0000313" key="7">
    <source>
        <dbReference type="EMBL" id="MBB3185996.1"/>
    </source>
</evidence>
<dbReference type="PANTHER" id="PTHR30250">
    <property type="entry name" value="PST FAMILY PREDICTED COLANIC ACID TRANSPORTER"/>
    <property type="match status" value="1"/>
</dbReference>
<feature type="transmembrane region" description="Helical" evidence="6">
    <location>
        <begin position="116"/>
        <end position="138"/>
    </location>
</feature>
<feature type="transmembrane region" description="Helical" evidence="6">
    <location>
        <begin position="150"/>
        <end position="168"/>
    </location>
</feature>
<dbReference type="PANTHER" id="PTHR30250:SF11">
    <property type="entry name" value="O-ANTIGEN TRANSPORTER-RELATED"/>
    <property type="match status" value="1"/>
</dbReference>
<keyword evidence="3 6" id="KW-0812">Transmembrane</keyword>
<feature type="transmembrane region" description="Helical" evidence="6">
    <location>
        <begin position="296"/>
        <end position="321"/>
    </location>
</feature>
<gene>
    <name evidence="7" type="ORF">FHX64_000159</name>
</gene>
<evidence type="ECO:0000256" key="6">
    <source>
        <dbReference type="SAM" id="Phobius"/>
    </source>
</evidence>
<dbReference type="AlphaFoldDB" id="A0A7W5DNA6"/>
<evidence type="ECO:0000256" key="3">
    <source>
        <dbReference type="ARBA" id="ARBA00022692"/>
    </source>
</evidence>